<organism evidence="1 2">
    <name type="scientific">Schizophyllum amplum</name>
    <dbReference type="NCBI Taxonomy" id="97359"/>
    <lineage>
        <taxon>Eukaryota</taxon>
        <taxon>Fungi</taxon>
        <taxon>Dikarya</taxon>
        <taxon>Basidiomycota</taxon>
        <taxon>Agaricomycotina</taxon>
        <taxon>Agaricomycetes</taxon>
        <taxon>Agaricomycetidae</taxon>
        <taxon>Agaricales</taxon>
        <taxon>Schizophyllaceae</taxon>
        <taxon>Schizophyllum</taxon>
    </lineage>
</organism>
<accession>A0A550CKT9</accession>
<evidence type="ECO:0000313" key="2">
    <source>
        <dbReference type="Proteomes" id="UP000320762"/>
    </source>
</evidence>
<keyword evidence="2" id="KW-1185">Reference proteome</keyword>
<evidence type="ECO:0000313" key="1">
    <source>
        <dbReference type="EMBL" id="TRM65398.1"/>
    </source>
</evidence>
<dbReference type="EMBL" id="VDMD01000005">
    <property type="protein sequence ID" value="TRM65398.1"/>
    <property type="molecule type" value="Genomic_DNA"/>
</dbReference>
<sequence>MCFTAVMYRQYVCNHLQAYERHTADCNRTNCAISHSHSGSDHDCRAICDQRLMPQRDLVTEASRYRCDTCLARQ</sequence>
<comment type="caution">
    <text evidence="1">The sequence shown here is derived from an EMBL/GenBank/DDBJ whole genome shotgun (WGS) entry which is preliminary data.</text>
</comment>
<name>A0A550CKT9_9AGAR</name>
<dbReference type="Proteomes" id="UP000320762">
    <property type="component" value="Unassembled WGS sequence"/>
</dbReference>
<proteinExistence type="predicted"/>
<dbReference type="AlphaFoldDB" id="A0A550CKT9"/>
<reference evidence="1 2" key="1">
    <citation type="journal article" date="2019" name="New Phytol.">
        <title>Comparative genomics reveals unique wood-decay strategies and fruiting body development in the Schizophyllaceae.</title>
        <authorList>
            <person name="Almasi E."/>
            <person name="Sahu N."/>
            <person name="Krizsan K."/>
            <person name="Balint B."/>
            <person name="Kovacs G.M."/>
            <person name="Kiss B."/>
            <person name="Cseklye J."/>
            <person name="Drula E."/>
            <person name="Henrissat B."/>
            <person name="Nagy I."/>
            <person name="Chovatia M."/>
            <person name="Adam C."/>
            <person name="LaButti K."/>
            <person name="Lipzen A."/>
            <person name="Riley R."/>
            <person name="Grigoriev I.V."/>
            <person name="Nagy L.G."/>
        </authorList>
    </citation>
    <scope>NUCLEOTIDE SEQUENCE [LARGE SCALE GENOMIC DNA]</scope>
    <source>
        <strain evidence="1 2">NL-1724</strain>
    </source>
</reference>
<protein>
    <submittedName>
        <fullName evidence="1">Uncharacterized protein</fullName>
    </submittedName>
</protein>
<dbReference type="OrthoDB" id="3146759at2759"/>
<gene>
    <name evidence="1" type="ORF">BD626DRAFT_399354</name>
</gene>